<accession>A0ABS2HJM5</accession>
<dbReference type="InterPro" id="IPR023408">
    <property type="entry name" value="MscS_beta-dom_sf"/>
</dbReference>
<gene>
    <name evidence="8" type="ORF">JQC93_06500</name>
</gene>
<evidence type="ECO:0000259" key="7">
    <source>
        <dbReference type="Pfam" id="PF00924"/>
    </source>
</evidence>
<feature type="transmembrane region" description="Helical" evidence="5">
    <location>
        <begin position="14"/>
        <end position="31"/>
    </location>
</feature>
<evidence type="ECO:0000256" key="4">
    <source>
        <dbReference type="ARBA" id="ARBA00023136"/>
    </source>
</evidence>
<evidence type="ECO:0000256" key="1">
    <source>
        <dbReference type="ARBA" id="ARBA00004370"/>
    </source>
</evidence>
<feature type="domain" description="Mechanosensitive ion channel MscS" evidence="7">
    <location>
        <begin position="100"/>
        <end position="165"/>
    </location>
</feature>
<keyword evidence="2 5" id="KW-0812">Transmembrane</keyword>
<evidence type="ECO:0000313" key="8">
    <source>
        <dbReference type="EMBL" id="MBM7036057.1"/>
    </source>
</evidence>
<dbReference type="InterPro" id="IPR010920">
    <property type="entry name" value="LSM_dom_sf"/>
</dbReference>
<dbReference type="EMBL" id="JAFEUM010000002">
    <property type="protein sequence ID" value="MBM7036057.1"/>
    <property type="molecule type" value="Genomic_DNA"/>
</dbReference>
<proteinExistence type="inferred from homology"/>
<keyword evidence="5" id="KW-0813">Transport</keyword>
<evidence type="ECO:0000256" key="6">
    <source>
        <dbReference type="SAM" id="MobiDB-lite"/>
    </source>
</evidence>
<comment type="function">
    <text evidence="5">Mechanosensitive channel that participates in the regulation of osmotic pressure changes within the cell, opening in response to stretch forces in the membrane lipid bilayer, without the need for other proteins. Contributes to normal resistance to hypoosmotic shock. Forms an ion channel of 1.0 nanosiemens conductance with a slight preference for anions.</text>
</comment>
<dbReference type="Gene3D" id="2.30.30.60">
    <property type="match status" value="1"/>
</dbReference>
<keyword evidence="3 5" id="KW-1133">Transmembrane helix</keyword>
<dbReference type="PANTHER" id="PTHR30221:SF8">
    <property type="entry name" value="SMALL-CONDUCTANCE MECHANOSENSITIVE CHANNEL"/>
    <property type="match status" value="1"/>
</dbReference>
<dbReference type="RefSeq" id="WP_205157663.1">
    <property type="nucleotide sequence ID" value="NZ_JAFEUM010000002.1"/>
</dbReference>
<dbReference type="SUPFAM" id="SSF50182">
    <property type="entry name" value="Sm-like ribonucleoproteins"/>
    <property type="match status" value="1"/>
</dbReference>
<dbReference type="Pfam" id="PF00924">
    <property type="entry name" value="MS_channel_2nd"/>
    <property type="match status" value="1"/>
</dbReference>
<protein>
    <recommendedName>
        <fullName evidence="5">Small-conductance mechanosensitive channel</fullName>
    </recommendedName>
</protein>
<comment type="subcellular location">
    <subcellularLocation>
        <location evidence="5">Cell inner membrane</location>
        <topology evidence="5">Multi-pass membrane protein</topology>
    </subcellularLocation>
    <subcellularLocation>
        <location evidence="1">Membrane</location>
    </subcellularLocation>
</comment>
<dbReference type="PANTHER" id="PTHR30221">
    <property type="entry name" value="SMALL-CONDUCTANCE MECHANOSENSITIVE CHANNEL"/>
    <property type="match status" value="1"/>
</dbReference>
<organism evidence="8 9">
    <name type="scientific">Vibrio ulleungensis</name>
    <dbReference type="NCBI Taxonomy" id="2807619"/>
    <lineage>
        <taxon>Bacteria</taxon>
        <taxon>Pseudomonadati</taxon>
        <taxon>Pseudomonadota</taxon>
        <taxon>Gammaproteobacteria</taxon>
        <taxon>Vibrionales</taxon>
        <taxon>Vibrionaceae</taxon>
        <taxon>Vibrio</taxon>
    </lineage>
</organism>
<sequence length="195" mass="21486">MINSLLESQLLKQVLIGVILVGIYLLIKKIAHNKLSSLADKKRVSLPRKQFILKSFNIAAFLMFASILTILLGIGFGDISLFLSSIFAVLGVALFAQWSILSNLTASILIFFAFPYRIGDKIQVIEKDADITGRIVNITMFHVLIKHSTGDVISYPNNLLLQKGVVKLSHGDSSAVMTKPAEQAKEKHPSQPEPK</sequence>
<name>A0ABS2HJM5_9VIBR</name>
<dbReference type="InterPro" id="IPR045275">
    <property type="entry name" value="MscS_archaea/bacteria_type"/>
</dbReference>
<reference evidence="8 9" key="1">
    <citation type="submission" date="2021-02" db="EMBL/GenBank/DDBJ databases">
        <authorList>
            <person name="Park J.-S."/>
        </authorList>
    </citation>
    <scope>NUCLEOTIDE SEQUENCE [LARGE SCALE GENOMIC DNA]</scope>
    <source>
        <strain evidence="8 9">188UL20-2</strain>
    </source>
</reference>
<comment type="subunit">
    <text evidence="5">Homoheptamer.</text>
</comment>
<dbReference type="Proteomes" id="UP000809621">
    <property type="component" value="Unassembled WGS sequence"/>
</dbReference>
<comment type="similarity">
    <text evidence="5">Belongs to the MscS (TC 1.A.23) family.</text>
</comment>
<feature type="region of interest" description="Disordered" evidence="6">
    <location>
        <begin position="176"/>
        <end position="195"/>
    </location>
</feature>
<feature type="transmembrane region" description="Helical" evidence="5">
    <location>
        <begin position="51"/>
        <end position="74"/>
    </location>
</feature>
<keyword evidence="5" id="KW-1003">Cell membrane</keyword>
<keyword evidence="5" id="KW-0407">Ion channel</keyword>
<feature type="compositionally biased region" description="Basic and acidic residues" evidence="6">
    <location>
        <begin position="182"/>
        <end position="195"/>
    </location>
</feature>
<keyword evidence="5" id="KW-0997">Cell inner membrane</keyword>
<evidence type="ECO:0000256" key="5">
    <source>
        <dbReference type="RuleBase" id="RU369025"/>
    </source>
</evidence>
<keyword evidence="9" id="KW-1185">Reference proteome</keyword>
<dbReference type="InterPro" id="IPR006685">
    <property type="entry name" value="MscS_channel_2nd"/>
</dbReference>
<evidence type="ECO:0000256" key="2">
    <source>
        <dbReference type="ARBA" id="ARBA00022692"/>
    </source>
</evidence>
<keyword evidence="5" id="KW-0406">Ion transport</keyword>
<comment type="caution">
    <text evidence="5">Lacks conserved residue(s) required for the propagation of feature annotation.</text>
</comment>
<keyword evidence="4 5" id="KW-0472">Membrane</keyword>
<evidence type="ECO:0000313" key="9">
    <source>
        <dbReference type="Proteomes" id="UP000809621"/>
    </source>
</evidence>
<evidence type="ECO:0000256" key="3">
    <source>
        <dbReference type="ARBA" id="ARBA00022989"/>
    </source>
</evidence>
<comment type="caution">
    <text evidence="8">The sequence shown here is derived from an EMBL/GenBank/DDBJ whole genome shotgun (WGS) entry which is preliminary data.</text>
</comment>
<feature type="transmembrane region" description="Helical" evidence="5">
    <location>
        <begin position="86"/>
        <end position="114"/>
    </location>
</feature>